<organism evidence="1 2">
    <name type="scientific">Manihot esculenta</name>
    <name type="common">Cassava</name>
    <name type="synonym">Jatropha manihot</name>
    <dbReference type="NCBI Taxonomy" id="3983"/>
    <lineage>
        <taxon>Eukaryota</taxon>
        <taxon>Viridiplantae</taxon>
        <taxon>Streptophyta</taxon>
        <taxon>Embryophyta</taxon>
        <taxon>Tracheophyta</taxon>
        <taxon>Spermatophyta</taxon>
        <taxon>Magnoliopsida</taxon>
        <taxon>eudicotyledons</taxon>
        <taxon>Gunneridae</taxon>
        <taxon>Pentapetalae</taxon>
        <taxon>rosids</taxon>
        <taxon>fabids</taxon>
        <taxon>Malpighiales</taxon>
        <taxon>Euphorbiaceae</taxon>
        <taxon>Crotonoideae</taxon>
        <taxon>Manihoteae</taxon>
        <taxon>Manihot</taxon>
    </lineage>
</organism>
<keyword evidence="2" id="KW-1185">Reference proteome</keyword>
<proteinExistence type="predicted"/>
<reference evidence="2" key="1">
    <citation type="journal article" date="2016" name="Nat. Biotechnol.">
        <title>Sequencing wild and cultivated cassava and related species reveals extensive interspecific hybridization and genetic diversity.</title>
        <authorList>
            <person name="Bredeson J.V."/>
            <person name="Lyons J.B."/>
            <person name="Prochnik S.E."/>
            <person name="Wu G.A."/>
            <person name="Ha C.M."/>
            <person name="Edsinger-Gonzales E."/>
            <person name="Grimwood J."/>
            <person name="Schmutz J."/>
            <person name="Rabbi I.Y."/>
            <person name="Egesi C."/>
            <person name="Nauluvula P."/>
            <person name="Lebot V."/>
            <person name="Ndunguru J."/>
            <person name="Mkamilo G."/>
            <person name="Bart R.S."/>
            <person name="Setter T.L."/>
            <person name="Gleadow R.M."/>
            <person name="Kulakow P."/>
            <person name="Ferguson M.E."/>
            <person name="Rounsley S."/>
            <person name="Rokhsar D.S."/>
        </authorList>
    </citation>
    <scope>NUCLEOTIDE SEQUENCE [LARGE SCALE GENOMIC DNA]</scope>
    <source>
        <strain evidence="2">cv. AM560-2</strain>
    </source>
</reference>
<comment type="caution">
    <text evidence="1">The sequence shown here is derived from an EMBL/GenBank/DDBJ whole genome shotgun (WGS) entry which is preliminary data.</text>
</comment>
<name>A0ACB7H2G7_MANES</name>
<protein>
    <submittedName>
        <fullName evidence="1">Uncharacterized protein</fullName>
    </submittedName>
</protein>
<evidence type="ECO:0000313" key="1">
    <source>
        <dbReference type="EMBL" id="KAG8646660.1"/>
    </source>
</evidence>
<dbReference type="Proteomes" id="UP000091857">
    <property type="component" value="Chromosome 9"/>
</dbReference>
<evidence type="ECO:0000313" key="2">
    <source>
        <dbReference type="Proteomes" id="UP000091857"/>
    </source>
</evidence>
<accession>A0ACB7H2G7</accession>
<dbReference type="EMBL" id="CM004395">
    <property type="protein sequence ID" value="KAG8646660.1"/>
    <property type="molecule type" value="Genomic_DNA"/>
</dbReference>
<sequence>METNLESHVAEESEIPFKDDSDICHQLLSRYSTSKAPHHRHLLATAAAIRSILTSESLPLSPAAYFVAAIDNLSDSESLDSNAIAALLSFVSIVVPLIPNNGIKGDKASEAVKVLVGVAERDGLGAASVSGLVKCLGVLIVGFCDLEDWGSVKEGFETVLKFSIDKRPKVRRSAQDCLEKVFKSLRSSTVIKESSKLVLSLFKSCKPVVLAMSRSKVIDGSKSETLSKPENLEGLHMLNLLKVTVPYISVKISAKVLSEILQLMHSHFTALTRHIFKIFEAFIEKSREEVIGPHIEKIINSLSLFMSSGEKNSMDTVIFASNLSKLALYKLHAGGSRLWVSNVPKVCGSIAGFLTCETTVASQASLIIKEMINHFMDQKVLFLDEHQSFEDVSQESEEADMIKSTCAIFENILSSYNGIPNEHLLEVISALFLKLREGSFIFMKNLVLKLTDLMKLVSQDKSNTNHLQDCIGSAVVAMGPEKILTLIPISVHADNFTCSNIWLVPILRTHIVESSLGYYMEHILPLAESFLKASHKDEVLNVGLSLVIYFSSLFGPVKKSVVAQDLQAYAHDLRGLLPAFCHYPVDTHSKFKSLAELLVAFLKEDPSMHQIVVVAIQVLVSQNRSAIISRNNAGEAYSNAERDTLLEFRSASSYSKKTATKNIKALSSCSTELLQALMNLFVDSVPEKRLYIKDAVGCLASITDSSITKNILMSLLKRLQLADGKGEFAQLTSCGDESTDTEGTVGKKKDVKRCVMMELASSLVEGAKEDLIDLLYNYVVHVFKETDATGHCGAYHTLSRILEEHAWFCSSQFIELLDLLLGLKPPTDIASLRKRFACFHILMVHTLERSSEEDNTKAFLMLNEIILTLKDAKDETRKVAYDTILLISSALRISSCAGSGEAYHKLISMIMGYLSGPSPHIKSGAVSALSLLVYNDADICLNIPDLVPSLLSLLQSKGVEVIKAVLGFVKVLVSSLQAKDLQNFLSDITNGVLLWSSVSRFHFRSKVTVIMEIMMRKCGSAAVELVTPDKYKGFVKTVLQNRHHKPTSKEAGSNDTETAFTDSSGKRMNKQKKKESGSVAEENGSVQHRKRKRKNKENDNPRTMREPRIPSSGGYGPKGTKKARHSGYQKSTKGKSADDTKKRKFVKESTSGGNKKMKFQNTSKKGKTAIHRPASRVHKHNKFGKKQKTGD</sequence>
<gene>
    <name evidence="1" type="ORF">MANES_09G020800v8</name>
</gene>